<evidence type="ECO:0000259" key="1">
    <source>
        <dbReference type="PROSITE" id="PS50994"/>
    </source>
</evidence>
<name>A0A0C2N4E7_THEKT</name>
<dbReference type="GO" id="GO:0015074">
    <property type="term" value="P:DNA integration"/>
    <property type="evidence" value="ECO:0007669"/>
    <property type="project" value="InterPro"/>
</dbReference>
<reference evidence="2 3" key="1">
    <citation type="journal article" date="2014" name="Genome Biol. Evol.">
        <title>The genome of the myxosporean Thelohanellus kitauei shows adaptations to nutrient acquisition within its fish host.</title>
        <authorList>
            <person name="Yang Y."/>
            <person name="Xiong J."/>
            <person name="Zhou Z."/>
            <person name="Huo F."/>
            <person name="Miao W."/>
            <person name="Ran C."/>
            <person name="Liu Y."/>
            <person name="Zhang J."/>
            <person name="Feng J."/>
            <person name="Wang M."/>
            <person name="Wang M."/>
            <person name="Wang L."/>
            <person name="Yao B."/>
        </authorList>
    </citation>
    <scope>NUCLEOTIDE SEQUENCE [LARGE SCALE GENOMIC DNA]</scope>
    <source>
        <strain evidence="2">Wuqing</strain>
    </source>
</reference>
<keyword evidence="3" id="KW-1185">Reference proteome</keyword>
<dbReference type="Proteomes" id="UP000031668">
    <property type="component" value="Unassembled WGS sequence"/>
</dbReference>
<dbReference type="FunFam" id="3.30.420.10:FF:000063">
    <property type="entry name" value="Retrovirus-related Pol polyprotein from transposon 297-like Protein"/>
    <property type="match status" value="1"/>
</dbReference>
<dbReference type="Gene3D" id="1.10.340.70">
    <property type="match status" value="1"/>
</dbReference>
<dbReference type="InterPro" id="IPR036397">
    <property type="entry name" value="RNaseH_sf"/>
</dbReference>
<evidence type="ECO:0000313" key="2">
    <source>
        <dbReference type="EMBL" id="KII68777.1"/>
    </source>
</evidence>
<dbReference type="Pfam" id="PF00665">
    <property type="entry name" value="rve"/>
    <property type="match status" value="1"/>
</dbReference>
<dbReference type="PANTHER" id="PTHR37984:SF5">
    <property type="entry name" value="PROTEIN NYNRIN-LIKE"/>
    <property type="match status" value="1"/>
</dbReference>
<proteinExistence type="predicted"/>
<dbReference type="EMBL" id="JWZT01002710">
    <property type="protein sequence ID" value="KII68777.1"/>
    <property type="molecule type" value="Genomic_DNA"/>
</dbReference>
<dbReference type="SUPFAM" id="SSF53098">
    <property type="entry name" value="Ribonuclease H-like"/>
    <property type="match status" value="1"/>
</dbReference>
<protein>
    <submittedName>
        <fullName evidence="2">Pro-Pol polyprotein</fullName>
    </submittedName>
</protein>
<feature type="domain" description="Integrase catalytic" evidence="1">
    <location>
        <begin position="74"/>
        <end position="226"/>
    </location>
</feature>
<dbReference type="PANTHER" id="PTHR37984">
    <property type="entry name" value="PROTEIN CBG26694"/>
    <property type="match status" value="1"/>
</dbReference>
<accession>A0A0C2N4E7</accession>
<dbReference type="InterPro" id="IPR001584">
    <property type="entry name" value="Integrase_cat-core"/>
</dbReference>
<evidence type="ECO:0000313" key="3">
    <source>
        <dbReference type="Proteomes" id="UP000031668"/>
    </source>
</evidence>
<sequence>MFGHRIVIPDTLIQDTLLKLHDGHPGINAMKSTAKLYVWWPNVLIDVENYIKTCHSCQKHRPQDPDTPLYCWNVPDQPWERLHIDFTGPFDQRFWFVIVDSFSKWLEVHPVDSANTSNVIRLLDSTFSRFGVPSTVVSDNGSCFTSDEFRRFCRKFQIKHILTTPYHSRSNGAVERVIRTFKARYKAERDSCEDVHECLNRVLFSLRNTIHMSTRRIPSELLLGRKLKGIFENIRPDLRRTMHEAQLTQKLYHDQPCREKSFERNNAVWIYDHKTKQYVPGTISNKTGPLSYIVEVEGGYQRKHADHLRERIDATPATQSKEFIIPVEEKLCEQLNSREPVNPDFVENTIQNEI</sequence>
<dbReference type="Pfam" id="PF17921">
    <property type="entry name" value="Integrase_H2C2"/>
    <property type="match status" value="1"/>
</dbReference>
<dbReference type="AlphaFoldDB" id="A0A0C2N4E7"/>
<dbReference type="GO" id="GO:0003676">
    <property type="term" value="F:nucleic acid binding"/>
    <property type="evidence" value="ECO:0007669"/>
    <property type="project" value="InterPro"/>
</dbReference>
<dbReference type="Gene3D" id="3.30.420.10">
    <property type="entry name" value="Ribonuclease H-like superfamily/Ribonuclease H"/>
    <property type="match status" value="1"/>
</dbReference>
<dbReference type="OMA" id="NDKWING"/>
<dbReference type="InterPro" id="IPR050951">
    <property type="entry name" value="Retrovirus_Pol_polyprotein"/>
</dbReference>
<gene>
    <name evidence="2" type="ORF">RF11_12052</name>
</gene>
<dbReference type="InterPro" id="IPR041588">
    <property type="entry name" value="Integrase_H2C2"/>
</dbReference>
<dbReference type="PROSITE" id="PS50994">
    <property type="entry name" value="INTEGRASE"/>
    <property type="match status" value="1"/>
</dbReference>
<comment type="caution">
    <text evidence="2">The sequence shown here is derived from an EMBL/GenBank/DDBJ whole genome shotgun (WGS) entry which is preliminary data.</text>
</comment>
<organism evidence="2 3">
    <name type="scientific">Thelohanellus kitauei</name>
    <name type="common">Myxosporean</name>
    <dbReference type="NCBI Taxonomy" id="669202"/>
    <lineage>
        <taxon>Eukaryota</taxon>
        <taxon>Metazoa</taxon>
        <taxon>Cnidaria</taxon>
        <taxon>Myxozoa</taxon>
        <taxon>Myxosporea</taxon>
        <taxon>Bivalvulida</taxon>
        <taxon>Platysporina</taxon>
        <taxon>Myxobolidae</taxon>
        <taxon>Thelohanellus</taxon>
    </lineage>
</organism>
<dbReference type="InterPro" id="IPR012337">
    <property type="entry name" value="RNaseH-like_sf"/>
</dbReference>
<dbReference type="OrthoDB" id="10054198at2759"/>